<keyword evidence="7" id="KW-1185">Reference proteome</keyword>
<dbReference type="SMART" id="SM00091">
    <property type="entry name" value="PAS"/>
    <property type="match status" value="2"/>
</dbReference>
<evidence type="ECO:0000313" key="6">
    <source>
        <dbReference type="EMBL" id="MBE9397835.1"/>
    </source>
</evidence>
<dbReference type="GO" id="GO:0003824">
    <property type="term" value="F:catalytic activity"/>
    <property type="evidence" value="ECO:0007669"/>
    <property type="project" value="UniProtKB-ARBA"/>
</dbReference>
<dbReference type="PROSITE" id="PS50113">
    <property type="entry name" value="PAC"/>
    <property type="match status" value="1"/>
</dbReference>
<dbReference type="SUPFAM" id="SSF55785">
    <property type="entry name" value="PYP-like sensor domain (PAS domain)"/>
    <property type="match status" value="2"/>
</dbReference>
<evidence type="ECO:0000259" key="5">
    <source>
        <dbReference type="PROSITE" id="PS50887"/>
    </source>
</evidence>
<comment type="cofactor">
    <cofactor evidence="1">
        <name>Mg(2+)</name>
        <dbReference type="ChEBI" id="CHEBI:18420"/>
    </cofactor>
</comment>
<dbReference type="SUPFAM" id="SSF55073">
    <property type="entry name" value="Nucleotide cyclase"/>
    <property type="match status" value="1"/>
</dbReference>
<name>A0A8J7K626_9GAMM</name>
<evidence type="ECO:0000256" key="1">
    <source>
        <dbReference type="ARBA" id="ARBA00001946"/>
    </source>
</evidence>
<feature type="domain" description="EAL" evidence="4">
    <location>
        <begin position="434"/>
        <end position="689"/>
    </location>
</feature>
<dbReference type="Pfam" id="PF00563">
    <property type="entry name" value="EAL"/>
    <property type="match status" value="1"/>
</dbReference>
<dbReference type="SMART" id="SM00086">
    <property type="entry name" value="PAC"/>
    <property type="match status" value="2"/>
</dbReference>
<dbReference type="InterPro" id="IPR029787">
    <property type="entry name" value="Nucleotide_cyclase"/>
</dbReference>
<dbReference type="Gene3D" id="3.30.450.20">
    <property type="entry name" value="PAS domain"/>
    <property type="match status" value="2"/>
</dbReference>
<reference evidence="6" key="1">
    <citation type="submission" date="2020-10" db="EMBL/GenBank/DDBJ databases">
        <title>Bacterium isolated from coastal waters sediment.</title>
        <authorList>
            <person name="Chen R.-J."/>
            <person name="Lu D.-C."/>
            <person name="Zhu K.-L."/>
            <person name="Du Z.-J."/>
        </authorList>
    </citation>
    <scope>NUCLEOTIDE SEQUENCE</scope>
    <source>
        <strain evidence="6">N1Y112</strain>
    </source>
</reference>
<dbReference type="CDD" id="cd00130">
    <property type="entry name" value="PAS"/>
    <property type="match status" value="2"/>
</dbReference>
<dbReference type="SUPFAM" id="SSF141868">
    <property type="entry name" value="EAL domain-like"/>
    <property type="match status" value="1"/>
</dbReference>
<gene>
    <name evidence="6" type="ORF">IOQ59_11255</name>
</gene>
<dbReference type="InterPro" id="IPR035919">
    <property type="entry name" value="EAL_sf"/>
</dbReference>
<dbReference type="InterPro" id="IPR043128">
    <property type="entry name" value="Rev_trsase/Diguanyl_cyclase"/>
</dbReference>
<dbReference type="InterPro" id="IPR035965">
    <property type="entry name" value="PAS-like_dom_sf"/>
</dbReference>
<dbReference type="Pfam" id="PF00990">
    <property type="entry name" value="GGDEF"/>
    <property type="match status" value="1"/>
</dbReference>
<dbReference type="PANTHER" id="PTHR44757">
    <property type="entry name" value="DIGUANYLATE CYCLASE DGCP"/>
    <property type="match status" value="1"/>
</dbReference>
<accession>A0A8J7K626</accession>
<organism evidence="6 7">
    <name type="scientific">Pontibacterium sinense</name>
    <dbReference type="NCBI Taxonomy" id="2781979"/>
    <lineage>
        <taxon>Bacteria</taxon>
        <taxon>Pseudomonadati</taxon>
        <taxon>Pseudomonadota</taxon>
        <taxon>Gammaproteobacteria</taxon>
        <taxon>Oceanospirillales</taxon>
        <taxon>Oceanospirillaceae</taxon>
        <taxon>Pontibacterium</taxon>
    </lineage>
</organism>
<dbReference type="InterPro" id="IPR000014">
    <property type="entry name" value="PAS"/>
</dbReference>
<dbReference type="Gene3D" id="3.30.70.270">
    <property type="match status" value="1"/>
</dbReference>
<dbReference type="CDD" id="cd01949">
    <property type="entry name" value="GGDEF"/>
    <property type="match status" value="1"/>
</dbReference>
<dbReference type="SMART" id="SM00267">
    <property type="entry name" value="GGDEF"/>
    <property type="match status" value="1"/>
</dbReference>
<dbReference type="InterPro" id="IPR052155">
    <property type="entry name" value="Biofilm_reg_signaling"/>
</dbReference>
<dbReference type="InterPro" id="IPR000160">
    <property type="entry name" value="GGDEF_dom"/>
</dbReference>
<dbReference type="PROSITE" id="PS50883">
    <property type="entry name" value="EAL"/>
    <property type="match status" value="1"/>
</dbReference>
<sequence>MFELDQPVVDTRADINAAVKQVFDATPVAMILSRPDGSFEYVNPAMKQMLGYDNDIYDADVVISHPDDLPVNRQIRDRLHRSPFLPVTVEKRYLHKDGRVIPGLLTMVAEPDARGGIKRFIAQVVDLTERRQAEESLWFLTTLLNHSNDAVVVIDPDSGQVLDCNEPAHKRLNYSKAEMLQLKVFDINKTIPTGADWVEFTSRVKQQGNILREGINTRKDGTSFPVEGSISYITQGNNAYLFAVVRDITHRVESEALIRKQANFDSLTDLPNRRFLKNRLEHEIQNAHTRGSHLAILYMDLDRFKEVNDTLGHSKGDMLLLEATRRLKSCIRPNDTLARLGGDEFTILLSDLEDYRIAEQTAINVLNAFKEPFHLNEDCLYVTMSIGIAFYPEDGTTGETLFKAADQAMYEAKAQGRNNYQQFTQSMQLKALLHARLVRDLRRAISEQQFCLYYQPIVELSTGKLVKAEALIRWQHPTRGMINPDQFISAAEETGLISEIGDWVFRQAAWQTAEWRKTLSPNFHVSINSSPVQYLDKTSRMSLWLDYLRTLELPQEAVSIEVTEGVLMDKISTAPEKLRALHDAGISISLDDFGTGYSSLAYLKKYAIDFIKIDRSFVQNLTTDSDDLALCEAIIVMAHKLRMKVIAEGIETAEQELILHDAGCDYGQGYLYSEPVAAEAFEKLFPPNH</sequence>
<dbReference type="PANTHER" id="PTHR44757:SF2">
    <property type="entry name" value="BIOFILM ARCHITECTURE MAINTENANCE PROTEIN MBAA"/>
    <property type="match status" value="1"/>
</dbReference>
<feature type="domain" description="GGDEF" evidence="5">
    <location>
        <begin position="292"/>
        <end position="425"/>
    </location>
</feature>
<feature type="domain" description="PAS" evidence="2">
    <location>
        <begin position="15"/>
        <end position="55"/>
    </location>
</feature>
<dbReference type="InterPro" id="IPR001633">
    <property type="entry name" value="EAL_dom"/>
</dbReference>
<dbReference type="PROSITE" id="PS50887">
    <property type="entry name" value="GGDEF"/>
    <property type="match status" value="1"/>
</dbReference>
<dbReference type="AlphaFoldDB" id="A0A8J7K626"/>
<dbReference type="CDD" id="cd01948">
    <property type="entry name" value="EAL"/>
    <property type="match status" value="1"/>
</dbReference>
<evidence type="ECO:0000313" key="7">
    <source>
        <dbReference type="Proteomes" id="UP000640333"/>
    </source>
</evidence>
<dbReference type="EMBL" id="JADEYS010000010">
    <property type="protein sequence ID" value="MBE9397835.1"/>
    <property type="molecule type" value="Genomic_DNA"/>
</dbReference>
<comment type="caution">
    <text evidence="6">The sequence shown here is derived from an EMBL/GenBank/DDBJ whole genome shotgun (WGS) entry which is preliminary data.</text>
</comment>
<dbReference type="RefSeq" id="WP_193953390.1">
    <property type="nucleotide sequence ID" value="NZ_JADEYS010000010.1"/>
</dbReference>
<dbReference type="InterPro" id="IPR001610">
    <property type="entry name" value="PAC"/>
</dbReference>
<dbReference type="Pfam" id="PF13426">
    <property type="entry name" value="PAS_9"/>
    <property type="match status" value="2"/>
</dbReference>
<evidence type="ECO:0000259" key="3">
    <source>
        <dbReference type="PROSITE" id="PS50113"/>
    </source>
</evidence>
<dbReference type="FunFam" id="3.30.70.270:FF:000001">
    <property type="entry name" value="Diguanylate cyclase domain protein"/>
    <property type="match status" value="1"/>
</dbReference>
<dbReference type="InterPro" id="IPR000700">
    <property type="entry name" value="PAS-assoc_C"/>
</dbReference>
<dbReference type="Gene3D" id="3.20.20.450">
    <property type="entry name" value="EAL domain"/>
    <property type="match status" value="1"/>
</dbReference>
<dbReference type="Proteomes" id="UP000640333">
    <property type="component" value="Unassembled WGS sequence"/>
</dbReference>
<protein>
    <submittedName>
        <fullName evidence="6">EAL domain-containing protein</fullName>
    </submittedName>
</protein>
<dbReference type="NCBIfam" id="TIGR00254">
    <property type="entry name" value="GGDEF"/>
    <property type="match status" value="1"/>
</dbReference>
<feature type="domain" description="PAC" evidence="3">
    <location>
        <begin position="87"/>
        <end position="139"/>
    </location>
</feature>
<evidence type="ECO:0000259" key="2">
    <source>
        <dbReference type="PROSITE" id="PS50112"/>
    </source>
</evidence>
<evidence type="ECO:0000259" key="4">
    <source>
        <dbReference type="PROSITE" id="PS50883"/>
    </source>
</evidence>
<dbReference type="SMART" id="SM00052">
    <property type="entry name" value="EAL"/>
    <property type="match status" value="1"/>
</dbReference>
<dbReference type="PROSITE" id="PS50112">
    <property type="entry name" value="PAS"/>
    <property type="match status" value="1"/>
</dbReference>
<proteinExistence type="predicted"/>
<dbReference type="NCBIfam" id="TIGR00229">
    <property type="entry name" value="sensory_box"/>
    <property type="match status" value="2"/>
</dbReference>